<feature type="domain" description="MATH" evidence="2">
    <location>
        <begin position="118"/>
        <end position="231"/>
    </location>
</feature>
<dbReference type="SUPFAM" id="SSF49599">
    <property type="entry name" value="TRAF domain-like"/>
    <property type="match status" value="1"/>
</dbReference>
<feature type="domain" description="BTB" evidence="1">
    <location>
        <begin position="428"/>
        <end position="495"/>
    </location>
</feature>
<dbReference type="Gene3D" id="2.60.210.10">
    <property type="entry name" value="Apoptosis, Tumor Necrosis Factor Receptor Associated Protein 2, Chain A"/>
    <property type="match status" value="1"/>
</dbReference>
<evidence type="ECO:0000259" key="2">
    <source>
        <dbReference type="PROSITE" id="PS50144"/>
    </source>
</evidence>
<proteinExistence type="predicted"/>
<dbReference type="GO" id="GO:0030163">
    <property type="term" value="P:protein catabolic process"/>
    <property type="evidence" value="ECO:0007669"/>
    <property type="project" value="UniProtKB-ARBA"/>
</dbReference>
<dbReference type="Gene3D" id="3.30.710.10">
    <property type="entry name" value="Potassium Channel Kv1.1, Chain A"/>
    <property type="match status" value="1"/>
</dbReference>
<dbReference type="InterPro" id="IPR000210">
    <property type="entry name" value="BTB/POZ_dom"/>
</dbReference>
<dbReference type="InterPro" id="IPR002083">
    <property type="entry name" value="MATH/TRAF_dom"/>
</dbReference>
<dbReference type="InterPro" id="IPR011333">
    <property type="entry name" value="SKP1/BTB/POZ_sf"/>
</dbReference>
<dbReference type="PANTHER" id="PTHR24413">
    <property type="entry name" value="SPECKLE-TYPE POZ PROTEIN"/>
    <property type="match status" value="1"/>
</dbReference>
<evidence type="ECO:0000259" key="1">
    <source>
        <dbReference type="PROSITE" id="PS50097"/>
    </source>
</evidence>
<accession>A0A8X6T362</accession>
<sequence length="508" mass="59373">MLVLADMHMDGDLKEAALEFILKHEEVVFESEEWSLYVKERRITQLREYGLCLMNCKKVNSLQKTDVREIPFVKNIMEENKIIRRLERFDYCLAYEIVFDLISNQVMAGNRNTEIQPFVTMYWNIENYSYCWKMKYESIKSPEFNVDLIKSTWRLVLYPKGLLDESNISCTSQVFKLFEYELVFLAEDGSVLVLFPNKCISSISSVLREVVTKTKREEFLSRDTLKIRCRLWRNDGHALPAVTIFARTVLNVIKTNFLWNIENFSALEQRHKVYCDPRSKETNEMVTLSLGVSEEDIIKVHIKSRDKKVKFLNFQSLITDSKGNKIDCGKREICLLDINKDATYSLPFTIKYVMDNKQLYLKNDVLPLYCECSTCNGFLFSRIEETYTGITPLFIQKPCVTNAFAEQLDSMSDLKEDFGRLYAEGLHSDVKLRTATETFHTHKNILSIRSPVFRKMFETNMNEKLQGCVDVPDLDDDTGRRMLLYLYTNDLSSLQWESALKLYPVADK</sequence>
<gene>
    <name evidence="3" type="ORF">NPIL_320311</name>
</gene>
<dbReference type="EMBL" id="BMAW01000766">
    <property type="protein sequence ID" value="GFS70584.1"/>
    <property type="molecule type" value="Genomic_DNA"/>
</dbReference>
<keyword evidence="4" id="KW-1185">Reference proteome</keyword>
<dbReference type="Gene3D" id="1.25.40.420">
    <property type="match status" value="1"/>
</dbReference>
<dbReference type="SUPFAM" id="SSF54695">
    <property type="entry name" value="POZ domain"/>
    <property type="match status" value="1"/>
</dbReference>
<dbReference type="InterPro" id="IPR008974">
    <property type="entry name" value="TRAF-like"/>
</dbReference>
<comment type="caution">
    <text evidence="3">The sequence shown here is derived from an EMBL/GenBank/DDBJ whole genome shotgun (WGS) entry which is preliminary data.</text>
</comment>
<dbReference type="PROSITE" id="PS50097">
    <property type="entry name" value="BTB"/>
    <property type="match status" value="1"/>
</dbReference>
<dbReference type="PROSITE" id="PS50144">
    <property type="entry name" value="MATH"/>
    <property type="match status" value="1"/>
</dbReference>
<evidence type="ECO:0000313" key="3">
    <source>
        <dbReference type="EMBL" id="GFS70584.1"/>
    </source>
</evidence>
<dbReference type="CDD" id="cd18186">
    <property type="entry name" value="BTB_POZ_ZBTB_KLHL-like"/>
    <property type="match status" value="1"/>
</dbReference>
<dbReference type="AlphaFoldDB" id="A0A8X6T362"/>
<reference evidence="3" key="1">
    <citation type="submission" date="2020-08" db="EMBL/GenBank/DDBJ databases">
        <title>Multicomponent nature underlies the extraordinary mechanical properties of spider dragline silk.</title>
        <authorList>
            <person name="Kono N."/>
            <person name="Nakamura H."/>
            <person name="Mori M."/>
            <person name="Yoshida Y."/>
            <person name="Ohtoshi R."/>
            <person name="Malay A.D."/>
            <person name="Moran D.A.P."/>
            <person name="Tomita M."/>
            <person name="Numata K."/>
            <person name="Arakawa K."/>
        </authorList>
    </citation>
    <scope>NUCLEOTIDE SEQUENCE</scope>
</reference>
<organism evidence="3 4">
    <name type="scientific">Nephila pilipes</name>
    <name type="common">Giant wood spider</name>
    <name type="synonym">Nephila maculata</name>
    <dbReference type="NCBI Taxonomy" id="299642"/>
    <lineage>
        <taxon>Eukaryota</taxon>
        <taxon>Metazoa</taxon>
        <taxon>Ecdysozoa</taxon>
        <taxon>Arthropoda</taxon>
        <taxon>Chelicerata</taxon>
        <taxon>Arachnida</taxon>
        <taxon>Araneae</taxon>
        <taxon>Araneomorphae</taxon>
        <taxon>Entelegynae</taxon>
        <taxon>Araneoidea</taxon>
        <taxon>Nephilidae</taxon>
        <taxon>Nephila</taxon>
    </lineage>
</organism>
<evidence type="ECO:0000313" key="4">
    <source>
        <dbReference type="Proteomes" id="UP000887013"/>
    </source>
</evidence>
<dbReference type="OrthoDB" id="6427915at2759"/>
<name>A0A8X6T362_NEPPI</name>
<dbReference type="Pfam" id="PF00651">
    <property type="entry name" value="BTB"/>
    <property type="match status" value="1"/>
</dbReference>
<dbReference type="Proteomes" id="UP000887013">
    <property type="component" value="Unassembled WGS sequence"/>
</dbReference>
<protein>
    <submittedName>
        <fullName evidence="3">Uncharacterized protein</fullName>
    </submittedName>
</protein>